<evidence type="ECO:0000313" key="5">
    <source>
        <dbReference type="Proteomes" id="UP000451471"/>
    </source>
</evidence>
<dbReference type="CDD" id="cd03801">
    <property type="entry name" value="GT4_PimA-like"/>
    <property type="match status" value="1"/>
</dbReference>
<evidence type="ECO:0000256" key="1">
    <source>
        <dbReference type="SAM" id="MobiDB-lite"/>
    </source>
</evidence>
<feature type="region of interest" description="Disordered" evidence="1">
    <location>
        <begin position="406"/>
        <end position="431"/>
    </location>
</feature>
<comment type="caution">
    <text evidence="4">The sequence shown here is derived from an EMBL/GenBank/DDBJ whole genome shotgun (WGS) entry which is preliminary data.</text>
</comment>
<evidence type="ECO:0000259" key="3">
    <source>
        <dbReference type="Pfam" id="PF13579"/>
    </source>
</evidence>
<dbReference type="InterPro" id="IPR028098">
    <property type="entry name" value="Glyco_trans_4-like_N"/>
</dbReference>
<sequence length="431" mass="48197">MHVGMILRGTFPHDIRVEKEARSLSAAGHTVSLLCLAREDDDGSASEPLADRFEDVDVVRIPRRERYTSPYRTAKTVRYLLTLTDVIWRREIERFVRERHVDTLHVHDLPLVRTAQSVADDHGLPLVADLHENYPEAARQWRTGMGEPRRTIQRTFTPYRRLRRLERECVERADHVLATTPAGRAHYIEDCDADPERVHVVSNTVDFGAYDTAADPIPGYEDEFVVSYVGSFGPHRGLEQLIDAMPRLVGQVPNARLLVVGSAGEDVYERSLHERAAATGVGDRITFPGWVDFADVPRYVAASDVCAVLHTDNPHTATTVPHKLFQYMASRKPVVVTEVETLASVVRETDSGVVVPEGDPETLAARLVELAEDDTLAERLATNGRAATEKTYNWEREAGTLWSVYDSLGADGDSRPERPGRSRTGERTSTT</sequence>
<gene>
    <name evidence="4" type="ORF">GQS65_01430</name>
</gene>
<dbReference type="Gene3D" id="3.40.50.2000">
    <property type="entry name" value="Glycogen Phosphorylase B"/>
    <property type="match status" value="2"/>
</dbReference>
<dbReference type="PANTHER" id="PTHR12526">
    <property type="entry name" value="GLYCOSYLTRANSFERASE"/>
    <property type="match status" value="1"/>
</dbReference>
<feature type="domain" description="Glycosyl transferase family 1" evidence="2">
    <location>
        <begin position="220"/>
        <end position="385"/>
    </location>
</feature>
<evidence type="ECO:0000313" key="4">
    <source>
        <dbReference type="EMBL" id="MWG33161.1"/>
    </source>
</evidence>
<dbReference type="Proteomes" id="UP000451471">
    <property type="component" value="Unassembled WGS sequence"/>
</dbReference>
<dbReference type="OrthoDB" id="132546at2157"/>
<protein>
    <submittedName>
        <fullName evidence="4">Glycosyltransferase</fullName>
    </submittedName>
</protein>
<organism evidence="4 5">
    <name type="scientific">Halomarina oriensis</name>
    <dbReference type="NCBI Taxonomy" id="671145"/>
    <lineage>
        <taxon>Archaea</taxon>
        <taxon>Methanobacteriati</taxon>
        <taxon>Methanobacteriota</taxon>
        <taxon>Stenosarchaea group</taxon>
        <taxon>Halobacteria</taxon>
        <taxon>Halobacteriales</taxon>
        <taxon>Natronomonadaceae</taxon>
        <taxon>Halomarina</taxon>
    </lineage>
</organism>
<reference evidence="4 5" key="1">
    <citation type="submission" date="2019-12" db="EMBL/GenBank/DDBJ databases">
        <title>Halocatena pleomorpha gen. nov. sp. nov., an extremely halophilic archaeon of family Halobacteriaceae isolated from saltpan soil.</title>
        <authorList>
            <person name="Pal Y."/>
            <person name="Verma A."/>
            <person name="Krishnamurthi S."/>
            <person name="Kumar P."/>
        </authorList>
    </citation>
    <scope>NUCLEOTIDE SEQUENCE [LARGE SCALE GENOMIC DNA]</scope>
    <source>
        <strain evidence="4 5">JCM 16495</strain>
    </source>
</reference>
<dbReference type="InterPro" id="IPR001296">
    <property type="entry name" value="Glyco_trans_1"/>
</dbReference>
<dbReference type="AlphaFoldDB" id="A0A6B0GHB8"/>
<keyword evidence="4" id="KW-0808">Transferase</keyword>
<proteinExistence type="predicted"/>
<dbReference type="RefSeq" id="WP_158202896.1">
    <property type="nucleotide sequence ID" value="NZ_WSZK01000005.1"/>
</dbReference>
<dbReference type="Pfam" id="PF00534">
    <property type="entry name" value="Glycos_transf_1"/>
    <property type="match status" value="1"/>
</dbReference>
<keyword evidence="5" id="KW-1185">Reference proteome</keyword>
<name>A0A6B0GHB8_9EURY</name>
<feature type="compositionally biased region" description="Basic and acidic residues" evidence="1">
    <location>
        <begin position="412"/>
        <end position="431"/>
    </location>
</feature>
<dbReference type="GO" id="GO:0016757">
    <property type="term" value="F:glycosyltransferase activity"/>
    <property type="evidence" value="ECO:0007669"/>
    <property type="project" value="InterPro"/>
</dbReference>
<dbReference type="EMBL" id="WSZK01000005">
    <property type="protein sequence ID" value="MWG33161.1"/>
    <property type="molecule type" value="Genomic_DNA"/>
</dbReference>
<accession>A0A6B0GHB8</accession>
<evidence type="ECO:0000259" key="2">
    <source>
        <dbReference type="Pfam" id="PF00534"/>
    </source>
</evidence>
<dbReference type="SUPFAM" id="SSF53756">
    <property type="entry name" value="UDP-Glycosyltransferase/glycogen phosphorylase"/>
    <property type="match status" value="1"/>
</dbReference>
<feature type="domain" description="Glycosyltransferase subfamily 4-like N-terminal" evidence="3">
    <location>
        <begin position="16"/>
        <end position="203"/>
    </location>
</feature>
<dbReference type="Pfam" id="PF13579">
    <property type="entry name" value="Glyco_trans_4_4"/>
    <property type="match status" value="1"/>
</dbReference>